<dbReference type="InterPro" id="IPR016024">
    <property type="entry name" value="ARM-type_fold"/>
</dbReference>
<organism evidence="2">
    <name type="scientific">Anthurium amnicola</name>
    <dbReference type="NCBI Taxonomy" id="1678845"/>
    <lineage>
        <taxon>Eukaryota</taxon>
        <taxon>Viridiplantae</taxon>
        <taxon>Streptophyta</taxon>
        <taxon>Embryophyta</taxon>
        <taxon>Tracheophyta</taxon>
        <taxon>Spermatophyta</taxon>
        <taxon>Magnoliopsida</taxon>
        <taxon>Liliopsida</taxon>
        <taxon>Araceae</taxon>
        <taxon>Pothoideae</taxon>
        <taxon>Potheae</taxon>
        <taxon>Anthurium</taxon>
    </lineage>
</organism>
<evidence type="ECO:0000313" key="2">
    <source>
        <dbReference type="EMBL" id="JAT57477.1"/>
    </source>
</evidence>
<evidence type="ECO:0000256" key="1">
    <source>
        <dbReference type="ARBA" id="ARBA00022786"/>
    </source>
</evidence>
<sequence>VAGDPGIAEGLVELVRAGPATAKRDGLVTMLNLAGDRDNIGRLVEGGVVETALEAAGVPDVAEIAVAVVAAVAKRGGAPAVAAAKGSVGKLAGMMRQGTEQARESAASALVSVCRHGGGDALAELAATSGIEWVIWNLMGSGSVRGRRKAASLGRMCRRWAAATEEGRRGLTAGIDSVTLSTARS</sequence>
<name>A0A1D1YS57_9ARAE</name>
<gene>
    <name evidence="2" type="primary">PUB16_4</name>
    <name evidence="2" type="ORF">g.8254</name>
</gene>
<dbReference type="PANTHER" id="PTHR23315:SF63">
    <property type="entry name" value="U-BOX DOMAIN-CONTAINING PROTEIN 16"/>
    <property type="match status" value="1"/>
</dbReference>
<keyword evidence="1" id="KW-0833">Ubl conjugation pathway</keyword>
<dbReference type="PANTHER" id="PTHR23315">
    <property type="entry name" value="U BOX DOMAIN-CONTAINING"/>
    <property type="match status" value="1"/>
</dbReference>
<protein>
    <submittedName>
        <fullName evidence="2">U-box domain-containing protein 16</fullName>
    </submittedName>
</protein>
<proteinExistence type="predicted"/>
<dbReference type="InterPro" id="IPR011989">
    <property type="entry name" value="ARM-like"/>
</dbReference>
<reference evidence="2" key="1">
    <citation type="submission" date="2015-07" db="EMBL/GenBank/DDBJ databases">
        <title>Transcriptome Assembly of Anthurium amnicola.</title>
        <authorList>
            <person name="Suzuki J."/>
        </authorList>
    </citation>
    <scope>NUCLEOTIDE SEQUENCE</scope>
</reference>
<dbReference type="Gene3D" id="1.25.10.10">
    <property type="entry name" value="Leucine-rich Repeat Variant"/>
    <property type="match status" value="1"/>
</dbReference>
<feature type="non-terminal residue" evidence="2">
    <location>
        <position position="1"/>
    </location>
</feature>
<accession>A0A1D1YS57</accession>
<dbReference type="EMBL" id="GDJX01010459">
    <property type="protein sequence ID" value="JAT57477.1"/>
    <property type="molecule type" value="Transcribed_RNA"/>
</dbReference>
<dbReference type="SUPFAM" id="SSF48371">
    <property type="entry name" value="ARM repeat"/>
    <property type="match status" value="1"/>
</dbReference>
<dbReference type="AlphaFoldDB" id="A0A1D1YS57"/>